<keyword evidence="1" id="KW-0472">Membrane</keyword>
<keyword evidence="1" id="KW-0812">Transmembrane</keyword>
<evidence type="ECO:0000313" key="2">
    <source>
        <dbReference type="EMBL" id="RDX44806.1"/>
    </source>
</evidence>
<name>A0A371CX10_9APHY</name>
<proteinExistence type="predicted"/>
<evidence type="ECO:0000313" key="3">
    <source>
        <dbReference type="Proteomes" id="UP000256964"/>
    </source>
</evidence>
<dbReference type="STRING" id="139420.A0A371CX10"/>
<feature type="transmembrane region" description="Helical" evidence="1">
    <location>
        <begin position="76"/>
        <end position="98"/>
    </location>
</feature>
<keyword evidence="1" id="KW-1133">Transmembrane helix</keyword>
<protein>
    <submittedName>
        <fullName evidence="2">Uncharacterized protein</fullName>
    </submittedName>
</protein>
<dbReference type="EMBL" id="KZ857445">
    <property type="protein sequence ID" value="RDX44806.1"/>
    <property type="molecule type" value="Genomic_DNA"/>
</dbReference>
<organism evidence="2 3">
    <name type="scientific">Lentinus brumalis</name>
    <dbReference type="NCBI Taxonomy" id="2498619"/>
    <lineage>
        <taxon>Eukaryota</taxon>
        <taxon>Fungi</taxon>
        <taxon>Dikarya</taxon>
        <taxon>Basidiomycota</taxon>
        <taxon>Agaricomycotina</taxon>
        <taxon>Agaricomycetes</taxon>
        <taxon>Polyporales</taxon>
        <taxon>Polyporaceae</taxon>
        <taxon>Lentinus</taxon>
    </lineage>
</organism>
<dbReference type="AlphaFoldDB" id="A0A371CX10"/>
<gene>
    <name evidence="2" type="ORF">OH76DRAFT_1039998</name>
</gene>
<dbReference type="Proteomes" id="UP000256964">
    <property type="component" value="Unassembled WGS sequence"/>
</dbReference>
<keyword evidence="3" id="KW-1185">Reference proteome</keyword>
<evidence type="ECO:0000256" key="1">
    <source>
        <dbReference type="SAM" id="Phobius"/>
    </source>
</evidence>
<accession>A0A371CX10</accession>
<dbReference type="OrthoDB" id="2744708at2759"/>
<reference evidence="2 3" key="1">
    <citation type="journal article" date="2018" name="Biotechnol. Biofuels">
        <title>Integrative visual omics of the white-rot fungus Polyporus brumalis exposes the biotechnological potential of its oxidative enzymes for delignifying raw plant biomass.</title>
        <authorList>
            <person name="Miyauchi S."/>
            <person name="Rancon A."/>
            <person name="Drula E."/>
            <person name="Hage H."/>
            <person name="Chaduli D."/>
            <person name="Favel A."/>
            <person name="Grisel S."/>
            <person name="Henrissat B."/>
            <person name="Herpoel-Gimbert I."/>
            <person name="Ruiz-Duenas F.J."/>
            <person name="Chevret D."/>
            <person name="Hainaut M."/>
            <person name="Lin J."/>
            <person name="Wang M."/>
            <person name="Pangilinan J."/>
            <person name="Lipzen A."/>
            <person name="Lesage-Meessen L."/>
            <person name="Navarro D."/>
            <person name="Riley R."/>
            <person name="Grigoriev I.V."/>
            <person name="Zhou S."/>
            <person name="Raouche S."/>
            <person name="Rosso M.N."/>
        </authorList>
    </citation>
    <scope>NUCLEOTIDE SEQUENCE [LARGE SCALE GENOMIC DNA]</scope>
    <source>
        <strain evidence="2 3">BRFM 1820</strain>
    </source>
</reference>
<sequence length="147" mass="16819">MARFKRAVTKRKGVFNPEDKTRVKHTRVGVWDLYEEINPDLQHIPGSTWIEKTLEAYACLPYLLRMVRDILSIRSCLVLICAYGVAEVLASLVPAALLCSTYHEFKARIQILPGSMGRKPENDQPSSRRAWRTNIWASLHPLRDASK</sequence>